<protein>
    <recommendedName>
        <fullName evidence="3">phospholipase D</fullName>
        <ecNumber evidence="3">3.1.4.4</ecNumber>
    </recommendedName>
</protein>
<keyword evidence="5" id="KW-0442">Lipid degradation</keyword>
<keyword evidence="9" id="KW-1185">Reference proteome</keyword>
<comment type="catalytic activity">
    <reaction evidence="1">
        <text>a 1,2-diacyl-sn-glycero-3-phosphocholine + H2O = a 1,2-diacyl-sn-glycero-3-phosphate + choline + H(+)</text>
        <dbReference type="Rhea" id="RHEA:14445"/>
        <dbReference type="ChEBI" id="CHEBI:15354"/>
        <dbReference type="ChEBI" id="CHEBI:15377"/>
        <dbReference type="ChEBI" id="CHEBI:15378"/>
        <dbReference type="ChEBI" id="CHEBI:57643"/>
        <dbReference type="ChEBI" id="CHEBI:58608"/>
        <dbReference type="EC" id="3.1.4.4"/>
    </reaction>
</comment>
<keyword evidence="6" id="KW-0443">Lipid metabolism</keyword>
<organism evidence="8 9">
    <name type="scientific">Vibrio eleionomae</name>
    <dbReference type="NCBI Taxonomy" id="2653505"/>
    <lineage>
        <taxon>Bacteria</taxon>
        <taxon>Pseudomonadati</taxon>
        <taxon>Pseudomonadota</taxon>
        <taxon>Gammaproteobacteria</taxon>
        <taxon>Vibrionales</taxon>
        <taxon>Vibrionaceae</taxon>
        <taxon>Vibrio</taxon>
    </lineage>
</organism>
<dbReference type="Gene3D" id="3.30.870.10">
    <property type="entry name" value="Endonuclease Chain A"/>
    <property type="match status" value="1"/>
</dbReference>
<evidence type="ECO:0000256" key="4">
    <source>
        <dbReference type="ARBA" id="ARBA00022801"/>
    </source>
</evidence>
<evidence type="ECO:0000313" key="8">
    <source>
        <dbReference type="EMBL" id="MZI92001.1"/>
    </source>
</evidence>
<accession>A0A7X4RSS6</accession>
<dbReference type="EMBL" id="WEKT01000002">
    <property type="protein sequence ID" value="MZI92001.1"/>
    <property type="molecule type" value="Genomic_DNA"/>
</dbReference>
<evidence type="ECO:0000256" key="1">
    <source>
        <dbReference type="ARBA" id="ARBA00000798"/>
    </source>
</evidence>
<sequence length="236" mass="27760">MNQQQWEQWLKASIADVRLDDQERKDLKQKLAHLNCSDEERAYLRNQSFRLAHEAVESGEDACQVIRWLERVVKILDAARETQVNEIAGSWFSPGKDCFNGIVEQLKLARNHIDICVFTIADDDLTKHIIKAHERGVEVRVITDRNKRFDAGSDVDYLARKGVQVKIDTSDYHMHHKFAIFDGIRMINGSFNWTRSASRYNQEDITLTDDQRFITAFQQQFEKLWKQFPRHRSNEH</sequence>
<proteinExistence type="inferred from homology"/>
<dbReference type="GO" id="GO:0016891">
    <property type="term" value="F:RNA endonuclease activity producing 5'-phosphomonoesters, hydrolytic mechanism"/>
    <property type="evidence" value="ECO:0007669"/>
    <property type="project" value="TreeGrafter"/>
</dbReference>
<reference evidence="8 9" key="1">
    <citation type="submission" date="2019-10" db="EMBL/GenBank/DDBJ databases">
        <title>Vibrio sp. nov. isolated from a shrimp pond.</title>
        <authorList>
            <person name="Gomez-Gil B."/>
            <person name="Enciso-Ibarra J."/>
            <person name="Enciso-Ibarra K."/>
            <person name="Bolan-Mejia C."/>
        </authorList>
    </citation>
    <scope>NUCLEOTIDE SEQUENCE [LARGE SCALE GENOMIC DNA]</scope>
    <source>
        <strain evidence="8 9">CAIM 722</strain>
    </source>
</reference>
<keyword evidence="4" id="KW-0378">Hydrolase</keyword>
<comment type="similarity">
    <text evidence="2">Belongs to the phospholipase D family.</text>
</comment>
<dbReference type="EC" id="3.1.4.4" evidence="3"/>
<dbReference type="GO" id="GO:0016042">
    <property type="term" value="P:lipid catabolic process"/>
    <property type="evidence" value="ECO:0007669"/>
    <property type="project" value="UniProtKB-KW"/>
</dbReference>
<dbReference type="InterPro" id="IPR051406">
    <property type="entry name" value="PLD_domain"/>
</dbReference>
<dbReference type="PANTHER" id="PTHR43856:SF1">
    <property type="entry name" value="MITOCHONDRIAL CARDIOLIPIN HYDROLASE"/>
    <property type="match status" value="1"/>
</dbReference>
<dbReference type="AlphaFoldDB" id="A0A7X4RSS6"/>
<dbReference type="RefSeq" id="WP_161153311.1">
    <property type="nucleotide sequence ID" value="NZ_WEKT01000002.1"/>
</dbReference>
<dbReference type="PANTHER" id="PTHR43856">
    <property type="entry name" value="CARDIOLIPIN HYDROLASE"/>
    <property type="match status" value="1"/>
</dbReference>
<dbReference type="CDD" id="cd09171">
    <property type="entry name" value="PLDc_vPLD6_like"/>
    <property type="match status" value="1"/>
</dbReference>
<dbReference type="GO" id="GO:0004630">
    <property type="term" value="F:phospholipase D activity"/>
    <property type="evidence" value="ECO:0007669"/>
    <property type="project" value="UniProtKB-EC"/>
</dbReference>
<feature type="domain" description="Phospholipase D-like" evidence="7">
    <location>
        <begin position="102"/>
        <end position="225"/>
    </location>
</feature>
<dbReference type="Proteomes" id="UP000462621">
    <property type="component" value="Unassembled WGS sequence"/>
</dbReference>
<evidence type="ECO:0000256" key="5">
    <source>
        <dbReference type="ARBA" id="ARBA00022963"/>
    </source>
</evidence>
<comment type="caution">
    <text evidence="8">The sequence shown here is derived from an EMBL/GenBank/DDBJ whole genome shotgun (WGS) entry which is preliminary data.</text>
</comment>
<evidence type="ECO:0000259" key="7">
    <source>
        <dbReference type="Pfam" id="PF13091"/>
    </source>
</evidence>
<dbReference type="InterPro" id="IPR025202">
    <property type="entry name" value="PLD-like_dom"/>
</dbReference>
<evidence type="ECO:0000256" key="6">
    <source>
        <dbReference type="ARBA" id="ARBA00023098"/>
    </source>
</evidence>
<name>A0A7X4RSS6_9VIBR</name>
<dbReference type="SUPFAM" id="SSF56024">
    <property type="entry name" value="Phospholipase D/nuclease"/>
    <property type="match status" value="1"/>
</dbReference>
<evidence type="ECO:0000256" key="3">
    <source>
        <dbReference type="ARBA" id="ARBA00012027"/>
    </source>
</evidence>
<evidence type="ECO:0000256" key="2">
    <source>
        <dbReference type="ARBA" id="ARBA00008664"/>
    </source>
</evidence>
<dbReference type="Pfam" id="PF13091">
    <property type="entry name" value="PLDc_2"/>
    <property type="match status" value="1"/>
</dbReference>
<evidence type="ECO:0000313" key="9">
    <source>
        <dbReference type="Proteomes" id="UP000462621"/>
    </source>
</evidence>
<gene>
    <name evidence="8" type="ORF">F9817_02125</name>
</gene>